<gene>
    <name evidence="3" type="ORF">E8L99_06995</name>
</gene>
<reference evidence="3 4" key="1">
    <citation type="submission" date="2019-04" db="EMBL/GenBank/DDBJ databases">
        <title>Phreatobacter aquaticus sp. nov.</title>
        <authorList>
            <person name="Choi A."/>
            <person name="Baek K."/>
        </authorList>
    </citation>
    <scope>NUCLEOTIDE SEQUENCE [LARGE SCALE GENOMIC DNA]</scope>
    <source>
        <strain evidence="3 4">NMCR1094</strain>
    </source>
</reference>
<dbReference type="AlphaFoldDB" id="A0A4D7QID7"/>
<evidence type="ECO:0000313" key="4">
    <source>
        <dbReference type="Proteomes" id="UP000298588"/>
    </source>
</evidence>
<dbReference type="SUPFAM" id="SSF53807">
    <property type="entry name" value="Helical backbone' metal receptor"/>
    <property type="match status" value="1"/>
</dbReference>
<dbReference type="InterPro" id="IPR002491">
    <property type="entry name" value="ABC_transptr_periplasmic_BD"/>
</dbReference>
<name>A0A4D7QID7_9HYPH</name>
<feature type="signal peptide" evidence="1">
    <location>
        <begin position="1"/>
        <end position="20"/>
    </location>
</feature>
<accession>A0A4D7QID7</accession>
<dbReference type="InterPro" id="IPR050902">
    <property type="entry name" value="ABC_Transporter_SBP"/>
</dbReference>
<keyword evidence="1" id="KW-0732">Signal</keyword>
<feature type="chain" id="PRO_5021021978" evidence="1">
    <location>
        <begin position="21"/>
        <end position="268"/>
    </location>
</feature>
<dbReference type="EMBL" id="CP039865">
    <property type="protein sequence ID" value="QCK85533.1"/>
    <property type="molecule type" value="Genomic_DNA"/>
</dbReference>
<feature type="domain" description="Fe/B12 periplasmic-binding" evidence="2">
    <location>
        <begin position="25"/>
        <end position="211"/>
    </location>
</feature>
<proteinExistence type="predicted"/>
<keyword evidence="4" id="KW-1185">Reference proteome</keyword>
<sequence>MIRLAGALLALMVQLSPGLAAPGRVVSLNLCADQLVLALADPGQIAALSPFATDRASSAAAEVAKAYPRTRGSAEEALALGADLVFLGPLDRMATSRLLDARGVQVERMAFPSSLDEAKTIIRRTARLLGHPERGEALAARLDAALQVTTGRVTALPYERRGYASGPRSMLGDAMERAGLAHAAPETGFGGFVSLERVVALRPDVLVLNDPPARVADQGSALLVHPALARLYPSERRISVPAVLTVCPGPGLVEAVELLAAGRAAAPR</sequence>
<evidence type="ECO:0000259" key="2">
    <source>
        <dbReference type="Pfam" id="PF01497"/>
    </source>
</evidence>
<dbReference type="Pfam" id="PF01497">
    <property type="entry name" value="Peripla_BP_2"/>
    <property type="match status" value="1"/>
</dbReference>
<dbReference type="Gene3D" id="3.40.50.1980">
    <property type="entry name" value="Nitrogenase molybdenum iron protein domain"/>
    <property type="match status" value="2"/>
</dbReference>
<dbReference type="Proteomes" id="UP000298588">
    <property type="component" value="Chromosome"/>
</dbReference>
<evidence type="ECO:0000256" key="1">
    <source>
        <dbReference type="SAM" id="SignalP"/>
    </source>
</evidence>
<protein>
    <submittedName>
        <fullName evidence="3">ABC transporter substrate-binding protein</fullName>
    </submittedName>
</protein>
<dbReference type="GO" id="GO:0071281">
    <property type="term" value="P:cellular response to iron ion"/>
    <property type="evidence" value="ECO:0007669"/>
    <property type="project" value="TreeGrafter"/>
</dbReference>
<organism evidence="3 4">
    <name type="scientific">Phreatobacter aquaticus</name>
    <dbReference type="NCBI Taxonomy" id="2570229"/>
    <lineage>
        <taxon>Bacteria</taxon>
        <taxon>Pseudomonadati</taxon>
        <taxon>Pseudomonadota</taxon>
        <taxon>Alphaproteobacteria</taxon>
        <taxon>Hyphomicrobiales</taxon>
        <taxon>Phreatobacteraceae</taxon>
        <taxon>Phreatobacter</taxon>
    </lineage>
</organism>
<dbReference type="PANTHER" id="PTHR30535">
    <property type="entry name" value="VITAMIN B12-BINDING PROTEIN"/>
    <property type="match status" value="1"/>
</dbReference>
<dbReference type="PANTHER" id="PTHR30535:SF34">
    <property type="entry name" value="MOLYBDATE-BINDING PROTEIN MOLA"/>
    <property type="match status" value="1"/>
</dbReference>
<dbReference type="KEGG" id="paqt:E8L99_06995"/>
<evidence type="ECO:0000313" key="3">
    <source>
        <dbReference type="EMBL" id="QCK85533.1"/>
    </source>
</evidence>
<dbReference type="OrthoDB" id="1632039at2"/>